<dbReference type="EMBL" id="BAABHK010000009">
    <property type="protein sequence ID" value="GAA4631534.1"/>
    <property type="molecule type" value="Genomic_DNA"/>
</dbReference>
<dbReference type="RefSeq" id="WP_345434578.1">
    <property type="nucleotide sequence ID" value="NZ_BAABHK010000009.1"/>
</dbReference>
<gene>
    <name evidence="1" type="ORF">GCM10023196_061330</name>
</gene>
<dbReference type="Proteomes" id="UP001501442">
    <property type="component" value="Unassembled WGS sequence"/>
</dbReference>
<accession>A0ABP8UHZ7</accession>
<protein>
    <submittedName>
        <fullName evidence="1">Uncharacterized protein</fullName>
    </submittedName>
</protein>
<comment type="caution">
    <text evidence="1">The sequence shown here is derived from an EMBL/GenBank/DDBJ whole genome shotgun (WGS) entry which is preliminary data.</text>
</comment>
<organism evidence="1 2">
    <name type="scientific">Actinoallomurus vinaceus</name>
    <dbReference type="NCBI Taxonomy" id="1080074"/>
    <lineage>
        <taxon>Bacteria</taxon>
        <taxon>Bacillati</taxon>
        <taxon>Actinomycetota</taxon>
        <taxon>Actinomycetes</taxon>
        <taxon>Streptosporangiales</taxon>
        <taxon>Thermomonosporaceae</taxon>
        <taxon>Actinoallomurus</taxon>
    </lineage>
</organism>
<reference evidence="2" key="1">
    <citation type="journal article" date="2019" name="Int. J. Syst. Evol. Microbiol.">
        <title>The Global Catalogue of Microorganisms (GCM) 10K type strain sequencing project: providing services to taxonomists for standard genome sequencing and annotation.</title>
        <authorList>
            <consortium name="The Broad Institute Genomics Platform"/>
            <consortium name="The Broad Institute Genome Sequencing Center for Infectious Disease"/>
            <person name="Wu L."/>
            <person name="Ma J."/>
        </authorList>
    </citation>
    <scope>NUCLEOTIDE SEQUENCE [LARGE SCALE GENOMIC DNA]</scope>
    <source>
        <strain evidence="2">JCM 17939</strain>
    </source>
</reference>
<proteinExistence type="predicted"/>
<evidence type="ECO:0000313" key="1">
    <source>
        <dbReference type="EMBL" id="GAA4631534.1"/>
    </source>
</evidence>
<evidence type="ECO:0000313" key="2">
    <source>
        <dbReference type="Proteomes" id="UP001501442"/>
    </source>
</evidence>
<keyword evidence="2" id="KW-1185">Reference proteome</keyword>
<sequence>MGVDWMRMRPVGGLSPDRWTALVEAQATAFAALGNRREGEFDHLLDGPRPGAGSNEIARYVELDSGPDCCRRVHSLVYSPVLPAEWRLAAFRSFLPGELADHLRKWRAHLDEVCGGAHHGYLRAWYRYDVTSQYADAWSLLRELAEQARERTNRWALDPELRAVREEILTIPPPVVPPAPHWGAEDAPGKGDDEPVPVALAKAWNYRVPRKHRVWLPGPWTFETYVRAAVEDPYLHDVLDWMSRAVDDGHGLLLDY</sequence>
<name>A0ABP8UHZ7_9ACTN</name>